<evidence type="ECO:0000313" key="1">
    <source>
        <dbReference type="EMBL" id="GGU51268.1"/>
    </source>
</evidence>
<dbReference type="EMBL" id="BMRP01000003">
    <property type="protein sequence ID" value="GGU51268.1"/>
    <property type="molecule type" value="Genomic_DNA"/>
</dbReference>
<dbReference type="Proteomes" id="UP000654471">
    <property type="component" value="Unassembled WGS sequence"/>
</dbReference>
<comment type="caution">
    <text evidence="1">The sequence shown here is derived from an EMBL/GenBank/DDBJ whole genome shotgun (WGS) entry which is preliminary data.</text>
</comment>
<gene>
    <name evidence="1" type="ORF">GCM10010211_14880</name>
</gene>
<dbReference type="RefSeq" id="WP_189297551.1">
    <property type="nucleotide sequence ID" value="NZ_BMRP01000003.1"/>
</dbReference>
<sequence>MGANSSPQDVAHGLFEGNPPAGLIEGFCLTLDAAGDLESRPVVHGRQRRGVTLSAVEADQLATACQRGMQRQLAFHNRYFILHPEHCPAANEIAIALHPYGSGPFAGPAAIRNGCLLRGVAGKLPPERSGST</sequence>
<proteinExistence type="predicted"/>
<evidence type="ECO:0000313" key="2">
    <source>
        <dbReference type="Proteomes" id="UP000654471"/>
    </source>
</evidence>
<organism evidence="1 2">
    <name type="scientific">Streptomyces albospinus</name>
    <dbReference type="NCBI Taxonomy" id="285515"/>
    <lineage>
        <taxon>Bacteria</taxon>
        <taxon>Bacillati</taxon>
        <taxon>Actinomycetota</taxon>
        <taxon>Actinomycetes</taxon>
        <taxon>Kitasatosporales</taxon>
        <taxon>Streptomycetaceae</taxon>
        <taxon>Streptomyces</taxon>
    </lineage>
</organism>
<keyword evidence="2" id="KW-1185">Reference proteome</keyword>
<protein>
    <submittedName>
        <fullName evidence="1">Uncharacterized protein</fullName>
    </submittedName>
</protein>
<accession>A0ABQ2UTU1</accession>
<name>A0ABQ2UTU1_9ACTN</name>
<reference evidence="2" key="1">
    <citation type="journal article" date="2019" name="Int. J. Syst. Evol. Microbiol.">
        <title>The Global Catalogue of Microorganisms (GCM) 10K type strain sequencing project: providing services to taxonomists for standard genome sequencing and annotation.</title>
        <authorList>
            <consortium name="The Broad Institute Genomics Platform"/>
            <consortium name="The Broad Institute Genome Sequencing Center for Infectious Disease"/>
            <person name="Wu L."/>
            <person name="Ma J."/>
        </authorList>
    </citation>
    <scope>NUCLEOTIDE SEQUENCE [LARGE SCALE GENOMIC DNA]</scope>
    <source>
        <strain evidence="2">JCM 3399</strain>
    </source>
</reference>